<name>A0ABN6M104_9BACT</name>
<dbReference type="InterPro" id="IPR052908">
    <property type="entry name" value="AP-4-A_phosphorylase"/>
</dbReference>
<dbReference type="Pfam" id="PF01230">
    <property type="entry name" value="HIT"/>
    <property type="match status" value="1"/>
</dbReference>
<dbReference type="CDD" id="cd01275">
    <property type="entry name" value="FHIT"/>
    <property type="match status" value="1"/>
</dbReference>
<evidence type="ECO:0000259" key="3">
    <source>
        <dbReference type="PROSITE" id="PS51084"/>
    </source>
</evidence>
<keyword evidence="5" id="KW-1185">Reference proteome</keyword>
<reference evidence="4 5" key="1">
    <citation type="submission" date="2022-01" db="EMBL/GenBank/DDBJ databases">
        <title>Desulfofustis limnae sp. nov., a novel mesophilic sulfate-reducing bacterium isolated from marsh soil.</title>
        <authorList>
            <person name="Watanabe M."/>
            <person name="Takahashi A."/>
            <person name="Kojima H."/>
            <person name="Fukui M."/>
        </authorList>
    </citation>
    <scope>NUCLEOTIDE SEQUENCE [LARGE SCALE GENOMIC DNA]</scope>
    <source>
        <strain evidence="4 5">PPLL</strain>
    </source>
</reference>
<protein>
    <submittedName>
        <fullName evidence="4">Hydrolase</fullName>
    </submittedName>
</protein>
<feature type="short sequence motif" description="Histidine triad motif" evidence="2">
    <location>
        <begin position="123"/>
        <end position="127"/>
    </location>
</feature>
<feature type="domain" description="HIT" evidence="3">
    <location>
        <begin position="31"/>
        <end position="138"/>
    </location>
</feature>
<dbReference type="PROSITE" id="PS51084">
    <property type="entry name" value="HIT_2"/>
    <property type="match status" value="1"/>
</dbReference>
<dbReference type="PANTHER" id="PTHR42997:SF1">
    <property type="entry name" value="AP-4-A PHOSPHORYLASE"/>
    <property type="match status" value="1"/>
</dbReference>
<dbReference type="RefSeq" id="WP_284152926.1">
    <property type="nucleotide sequence ID" value="NZ_AP025516.1"/>
</dbReference>
<dbReference type="PANTHER" id="PTHR42997">
    <property type="entry name" value="HIT FAMILY HYDROLASE"/>
    <property type="match status" value="1"/>
</dbReference>
<keyword evidence="4" id="KW-0378">Hydrolase</keyword>
<dbReference type="Gene3D" id="3.30.428.10">
    <property type="entry name" value="HIT-like"/>
    <property type="match status" value="1"/>
</dbReference>
<sequence>MNTLWAPWRMERIEHLGQRVGATEGVCPFDVPGTEATAKSHLLLFRDATRLCLLNRYPYANGHLLIAPTRHIGCLTQLNPGELSAVMQLVQEATAILQQVLKPDGLNIGINLGPDAGAGIPDHLHIHIVPRWRGDHNFMTVISEIRTIPEHIAVTFDRLLPHFLRLLQRDRSHHSR</sequence>
<organism evidence="4 5">
    <name type="scientific">Desulfofustis limnaeus</name>
    <dbReference type="NCBI Taxonomy" id="2740163"/>
    <lineage>
        <taxon>Bacteria</taxon>
        <taxon>Pseudomonadati</taxon>
        <taxon>Thermodesulfobacteriota</taxon>
        <taxon>Desulfobulbia</taxon>
        <taxon>Desulfobulbales</taxon>
        <taxon>Desulfocapsaceae</taxon>
        <taxon>Desulfofustis</taxon>
    </lineage>
</organism>
<dbReference type="InterPro" id="IPR036265">
    <property type="entry name" value="HIT-like_sf"/>
</dbReference>
<dbReference type="EMBL" id="AP025516">
    <property type="protein sequence ID" value="BDD85795.1"/>
    <property type="molecule type" value="Genomic_DNA"/>
</dbReference>
<dbReference type="InterPro" id="IPR039383">
    <property type="entry name" value="FHIT"/>
</dbReference>
<evidence type="ECO:0000313" key="4">
    <source>
        <dbReference type="EMBL" id="BDD85795.1"/>
    </source>
</evidence>
<dbReference type="SUPFAM" id="SSF54197">
    <property type="entry name" value="HIT-like"/>
    <property type="match status" value="1"/>
</dbReference>
<keyword evidence="1" id="KW-0547">Nucleotide-binding</keyword>
<evidence type="ECO:0000256" key="1">
    <source>
        <dbReference type="ARBA" id="ARBA00022741"/>
    </source>
</evidence>
<evidence type="ECO:0000256" key="2">
    <source>
        <dbReference type="PROSITE-ProRule" id="PRU00464"/>
    </source>
</evidence>
<evidence type="ECO:0000313" key="5">
    <source>
        <dbReference type="Proteomes" id="UP000830055"/>
    </source>
</evidence>
<gene>
    <name evidence="4" type="ORF">DPPLL_01600</name>
</gene>
<dbReference type="GO" id="GO:0016787">
    <property type="term" value="F:hydrolase activity"/>
    <property type="evidence" value="ECO:0007669"/>
    <property type="project" value="UniProtKB-KW"/>
</dbReference>
<dbReference type="InterPro" id="IPR011146">
    <property type="entry name" value="HIT-like"/>
</dbReference>
<dbReference type="Proteomes" id="UP000830055">
    <property type="component" value="Chromosome"/>
</dbReference>
<proteinExistence type="predicted"/>
<accession>A0ABN6M104</accession>